<sequence length="225" mass="25508">MAITRIIILLAVLAVLTLLLVQNWSPVLSLVFLGMQTLSLPLAMWVFFSTAAGAVTSLLITTLLKVANYFGDRPLPSGGTLPRTKKRFREKTQPPTYQPSPSNTRESTTSNAFDDWEANNNKNDDWDFDEQERAATPPMGDSQTYERQQQPEETTQPGSVYAYNYRQPKNTGVGKTESVYDADYRVIIPPYQPPTTHQVDNQADEEDWGFFEDDDFEDEDEPSRK</sequence>
<dbReference type="RefSeq" id="WP_280654534.1">
    <property type="nucleotide sequence ID" value="NZ_JANQDH010000053.1"/>
</dbReference>
<feature type="transmembrane region" description="Helical" evidence="2">
    <location>
        <begin position="45"/>
        <end position="64"/>
    </location>
</feature>
<evidence type="ECO:0000313" key="3">
    <source>
        <dbReference type="EMBL" id="MDH6060537.1"/>
    </source>
</evidence>
<feature type="region of interest" description="Disordered" evidence="1">
    <location>
        <begin position="189"/>
        <end position="225"/>
    </location>
</feature>
<dbReference type="EMBL" id="JANQDH010000053">
    <property type="protein sequence ID" value="MDH6060537.1"/>
    <property type="molecule type" value="Genomic_DNA"/>
</dbReference>
<keyword evidence="4" id="KW-1185">Reference proteome</keyword>
<evidence type="ECO:0000256" key="2">
    <source>
        <dbReference type="SAM" id="Phobius"/>
    </source>
</evidence>
<evidence type="ECO:0000256" key="1">
    <source>
        <dbReference type="SAM" id="MobiDB-lite"/>
    </source>
</evidence>
<keyword evidence="2" id="KW-0812">Transmembrane</keyword>
<evidence type="ECO:0000313" key="4">
    <source>
        <dbReference type="Proteomes" id="UP001159387"/>
    </source>
</evidence>
<protein>
    <submittedName>
        <fullName evidence="3">LapA family protein</fullName>
    </submittedName>
</protein>
<feature type="region of interest" description="Disordered" evidence="1">
    <location>
        <begin position="77"/>
        <end position="176"/>
    </location>
</feature>
<dbReference type="Proteomes" id="UP001159387">
    <property type="component" value="Unassembled WGS sequence"/>
</dbReference>
<dbReference type="AlphaFoldDB" id="A0AA43KBK2"/>
<gene>
    <name evidence="3" type="ORF">NWP17_08810</name>
</gene>
<feature type="compositionally biased region" description="Low complexity" evidence="1">
    <location>
        <begin position="143"/>
        <end position="156"/>
    </location>
</feature>
<keyword evidence="2" id="KW-1133">Transmembrane helix</keyword>
<reference evidence="3 4" key="1">
    <citation type="journal article" date="2023" name="J. Phycol.">
        <title>Chrysosporum ovalisporum is synonymous with the true-branching cyanobacterium Umezakia natans (Nostocales/Aphanizomenonaceae).</title>
        <authorList>
            <person name="McGregor G.B."/>
            <person name="Sendall B.C."/>
            <person name="Niiyama Y."/>
            <person name="Tuji A."/>
            <person name="Willis A."/>
        </authorList>
    </citation>
    <scope>NUCLEOTIDE SEQUENCE [LARGE SCALE GENOMIC DNA]</scope>
    <source>
        <strain evidence="3 4">ANA360D</strain>
    </source>
</reference>
<feature type="compositionally biased region" description="Acidic residues" evidence="1">
    <location>
        <begin position="202"/>
        <end position="225"/>
    </location>
</feature>
<keyword evidence="2" id="KW-0472">Membrane</keyword>
<proteinExistence type="predicted"/>
<feature type="compositionally biased region" description="Polar residues" evidence="1">
    <location>
        <begin position="93"/>
        <end position="112"/>
    </location>
</feature>
<name>A0AA43KBK2_9CYAN</name>
<comment type="caution">
    <text evidence="3">The sequence shown here is derived from an EMBL/GenBank/DDBJ whole genome shotgun (WGS) entry which is preliminary data.</text>
</comment>
<accession>A0AA43KBK2</accession>
<organism evidence="3 4">
    <name type="scientific">Chrysosporum bergii ANA360D</name>
    <dbReference type="NCBI Taxonomy" id="617107"/>
    <lineage>
        <taxon>Bacteria</taxon>
        <taxon>Bacillati</taxon>
        <taxon>Cyanobacteriota</taxon>
        <taxon>Cyanophyceae</taxon>
        <taxon>Nostocales</taxon>
        <taxon>Nodulariaceae</taxon>
        <taxon>Chrysosporum</taxon>
    </lineage>
</organism>